<proteinExistence type="inferred from homology"/>
<dbReference type="OrthoDB" id="5823761at2759"/>
<keyword evidence="4 6" id="KW-0378">Hydrolase</keyword>
<dbReference type="GO" id="GO:0009251">
    <property type="term" value="P:glucan catabolic process"/>
    <property type="evidence" value="ECO:0007669"/>
    <property type="project" value="TreeGrafter"/>
</dbReference>
<dbReference type="PANTHER" id="PTHR34142:SF1">
    <property type="entry name" value="GLYCOSIDE HYDROLASE FAMILY 5 DOMAIN-CONTAINING PROTEIN"/>
    <property type="match status" value="1"/>
</dbReference>
<evidence type="ECO:0000259" key="7">
    <source>
        <dbReference type="Pfam" id="PF00150"/>
    </source>
</evidence>
<dbReference type="SUPFAM" id="SSF51445">
    <property type="entry name" value="(Trans)glycosidases"/>
    <property type="match status" value="1"/>
</dbReference>
<dbReference type="STRING" id="1569628.A0A316UPN7"/>
<dbReference type="GO" id="GO:0008810">
    <property type="term" value="F:cellulase activity"/>
    <property type="evidence" value="ECO:0007669"/>
    <property type="project" value="UniProtKB-EC"/>
</dbReference>
<evidence type="ECO:0000256" key="2">
    <source>
        <dbReference type="ARBA" id="ARBA00005641"/>
    </source>
</evidence>
<protein>
    <recommendedName>
        <fullName evidence="3">cellulase</fullName>
        <ecNumber evidence="3">3.2.1.4</ecNumber>
    </recommendedName>
</protein>
<reference evidence="8 9" key="1">
    <citation type="journal article" date="2018" name="Mol. Biol. Evol.">
        <title>Broad Genomic Sampling Reveals a Smut Pathogenic Ancestry of the Fungal Clade Ustilaginomycotina.</title>
        <authorList>
            <person name="Kijpornyongpan T."/>
            <person name="Mondo S.J."/>
            <person name="Barry K."/>
            <person name="Sandor L."/>
            <person name="Lee J."/>
            <person name="Lipzen A."/>
            <person name="Pangilinan J."/>
            <person name="LaButti K."/>
            <person name="Hainaut M."/>
            <person name="Henrissat B."/>
            <person name="Grigoriev I.V."/>
            <person name="Spatafora J.W."/>
            <person name="Aime M.C."/>
        </authorList>
    </citation>
    <scope>NUCLEOTIDE SEQUENCE [LARGE SCALE GENOMIC DNA]</scope>
    <source>
        <strain evidence="8 9">MCA 5214</strain>
    </source>
</reference>
<evidence type="ECO:0000313" key="8">
    <source>
        <dbReference type="EMBL" id="PWN27266.1"/>
    </source>
</evidence>
<dbReference type="EMBL" id="KZ819669">
    <property type="protein sequence ID" value="PWN27266.1"/>
    <property type="molecule type" value="Genomic_DNA"/>
</dbReference>
<dbReference type="Pfam" id="PF00150">
    <property type="entry name" value="Cellulase"/>
    <property type="match status" value="1"/>
</dbReference>
<gene>
    <name evidence="8" type="ORF">BDZ90DRAFT_260921</name>
</gene>
<comment type="catalytic activity">
    <reaction evidence="1">
        <text>Endohydrolysis of (1-&gt;4)-beta-D-glucosidic linkages in cellulose, lichenin and cereal beta-D-glucans.</text>
        <dbReference type="EC" id="3.2.1.4"/>
    </reaction>
</comment>
<organism evidence="8 9">
    <name type="scientific">Jaminaea rosea</name>
    <dbReference type="NCBI Taxonomy" id="1569628"/>
    <lineage>
        <taxon>Eukaryota</taxon>
        <taxon>Fungi</taxon>
        <taxon>Dikarya</taxon>
        <taxon>Basidiomycota</taxon>
        <taxon>Ustilaginomycotina</taxon>
        <taxon>Exobasidiomycetes</taxon>
        <taxon>Microstromatales</taxon>
        <taxon>Microstromatales incertae sedis</taxon>
        <taxon>Jaminaea</taxon>
    </lineage>
</organism>
<dbReference type="Gene3D" id="3.20.20.80">
    <property type="entry name" value="Glycosidases"/>
    <property type="match status" value="1"/>
</dbReference>
<evidence type="ECO:0000256" key="3">
    <source>
        <dbReference type="ARBA" id="ARBA00012601"/>
    </source>
</evidence>
<sequence>MSYNQENGWTGQVTPESDYKLYRGLGFNIFRYSFSWNLLQPDVTQSWNDEYYGAMLANVTSMLKDANVWVILDCHDFGRHKNSFIGEDAGAPADGLATMWATIASYFKNESRVAFGIMNEPEDRADTLAVTDYLQRSIAAIRDAGATSQYIFLPSKEYQGMSTWLKYSNYTLSITDPSDLLIYDIHSYLDHSMGGVEECEDFNTTRRDMYTDVTNALRSHNKTAFLSEIGGLATLTCVRAVNEALAFLDLHSDVWAGWTAWGPEQVQPDPREPDKKSSATAWFMDCAEGDLLHWAFLRRGSVGIARAGNSSCSPIRDSLGRPVNAAASSVGLPSAVAASEPPLPSTTAAMAVCTSASANSSSSASLSMCTCVLFLLALLATVIASN</sequence>
<name>A0A316UPN7_9BASI</name>
<evidence type="ECO:0000256" key="5">
    <source>
        <dbReference type="ARBA" id="ARBA00023295"/>
    </source>
</evidence>
<keyword evidence="5 6" id="KW-0326">Glycosidase</keyword>
<dbReference type="EC" id="3.2.1.4" evidence="3"/>
<keyword evidence="9" id="KW-1185">Reference proteome</keyword>
<dbReference type="Proteomes" id="UP000245884">
    <property type="component" value="Unassembled WGS sequence"/>
</dbReference>
<dbReference type="InterPro" id="IPR001547">
    <property type="entry name" value="Glyco_hydro_5"/>
</dbReference>
<evidence type="ECO:0000256" key="1">
    <source>
        <dbReference type="ARBA" id="ARBA00000966"/>
    </source>
</evidence>
<feature type="domain" description="Glycoside hydrolase family 5" evidence="7">
    <location>
        <begin position="7"/>
        <end position="262"/>
    </location>
</feature>
<dbReference type="PANTHER" id="PTHR34142">
    <property type="entry name" value="ENDO-BETA-1,4-GLUCANASE A"/>
    <property type="match status" value="1"/>
</dbReference>
<evidence type="ECO:0000313" key="9">
    <source>
        <dbReference type="Proteomes" id="UP000245884"/>
    </source>
</evidence>
<evidence type="ECO:0000256" key="6">
    <source>
        <dbReference type="RuleBase" id="RU361153"/>
    </source>
</evidence>
<dbReference type="AlphaFoldDB" id="A0A316UPN7"/>
<accession>A0A316UPN7</accession>
<dbReference type="RefSeq" id="XP_025361878.1">
    <property type="nucleotide sequence ID" value="XM_025508317.1"/>
</dbReference>
<dbReference type="GeneID" id="37030140"/>
<comment type="similarity">
    <text evidence="2 6">Belongs to the glycosyl hydrolase 5 (cellulase A) family.</text>
</comment>
<dbReference type="InterPro" id="IPR017853">
    <property type="entry name" value="GH"/>
</dbReference>
<evidence type="ECO:0000256" key="4">
    <source>
        <dbReference type="ARBA" id="ARBA00022801"/>
    </source>
</evidence>